<feature type="region of interest" description="Disordered" evidence="1">
    <location>
        <begin position="181"/>
        <end position="247"/>
    </location>
</feature>
<feature type="compositionally biased region" description="Pro residues" evidence="1">
    <location>
        <begin position="231"/>
        <end position="247"/>
    </location>
</feature>
<feature type="compositionally biased region" description="Low complexity" evidence="1">
    <location>
        <begin position="218"/>
        <end position="230"/>
    </location>
</feature>
<dbReference type="AlphaFoldDB" id="A0A6A5WSW6"/>
<evidence type="ECO:0000256" key="1">
    <source>
        <dbReference type="SAM" id="MobiDB-lite"/>
    </source>
</evidence>
<organism evidence="2 3">
    <name type="scientific">Amniculicola lignicola CBS 123094</name>
    <dbReference type="NCBI Taxonomy" id="1392246"/>
    <lineage>
        <taxon>Eukaryota</taxon>
        <taxon>Fungi</taxon>
        <taxon>Dikarya</taxon>
        <taxon>Ascomycota</taxon>
        <taxon>Pezizomycotina</taxon>
        <taxon>Dothideomycetes</taxon>
        <taxon>Pleosporomycetidae</taxon>
        <taxon>Pleosporales</taxon>
        <taxon>Amniculicolaceae</taxon>
        <taxon>Amniculicola</taxon>
    </lineage>
</organism>
<name>A0A6A5WSW6_9PLEO</name>
<evidence type="ECO:0000313" key="2">
    <source>
        <dbReference type="EMBL" id="KAF2000656.1"/>
    </source>
</evidence>
<accession>A0A6A5WSW6</accession>
<proteinExistence type="predicted"/>
<protein>
    <submittedName>
        <fullName evidence="2">Uncharacterized protein</fullName>
    </submittedName>
</protein>
<dbReference type="Proteomes" id="UP000799779">
    <property type="component" value="Unassembled WGS sequence"/>
</dbReference>
<keyword evidence="3" id="KW-1185">Reference proteome</keyword>
<gene>
    <name evidence="2" type="ORF">P154DRAFT_534437</name>
</gene>
<evidence type="ECO:0000313" key="3">
    <source>
        <dbReference type="Proteomes" id="UP000799779"/>
    </source>
</evidence>
<reference evidence="2" key="1">
    <citation type="journal article" date="2020" name="Stud. Mycol.">
        <title>101 Dothideomycetes genomes: a test case for predicting lifestyles and emergence of pathogens.</title>
        <authorList>
            <person name="Haridas S."/>
            <person name="Albert R."/>
            <person name="Binder M."/>
            <person name="Bloem J."/>
            <person name="Labutti K."/>
            <person name="Salamov A."/>
            <person name="Andreopoulos B."/>
            <person name="Baker S."/>
            <person name="Barry K."/>
            <person name="Bills G."/>
            <person name="Bluhm B."/>
            <person name="Cannon C."/>
            <person name="Castanera R."/>
            <person name="Culley D."/>
            <person name="Daum C."/>
            <person name="Ezra D."/>
            <person name="Gonzalez J."/>
            <person name="Henrissat B."/>
            <person name="Kuo A."/>
            <person name="Liang C."/>
            <person name="Lipzen A."/>
            <person name="Lutzoni F."/>
            <person name="Magnuson J."/>
            <person name="Mondo S."/>
            <person name="Nolan M."/>
            <person name="Ohm R."/>
            <person name="Pangilinan J."/>
            <person name="Park H.-J."/>
            <person name="Ramirez L."/>
            <person name="Alfaro M."/>
            <person name="Sun H."/>
            <person name="Tritt A."/>
            <person name="Yoshinaga Y."/>
            <person name="Zwiers L.-H."/>
            <person name="Turgeon B."/>
            <person name="Goodwin S."/>
            <person name="Spatafora J."/>
            <person name="Crous P."/>
            <person name="Grigoriev I."/>
        </authorList>
    </citation>
    <scope>NUCLEOTIDE SEQUENCE</scope>
    <source>
        <strain evidence="2">CBS 123094</strain>
    </source>
</reference>
<feature type="compositionally biased region" description="Polar residues" evidence="1">
    <location>
        <begin position="188"/>
        <end position="203"/>
    </location>
</feature>
<sequence length="329" mass="37052">MSKRTHAQFKFGMKTIQCGYTTGDMHRHLAAPNFDVSVFKSDGADEGLSSVECKDFTTKFESDDEDQPQPTKLKVEQLSLWSNQEVIHGLAQTPEPEHANTYRFNIPNFNLSPPNSFNEPMNLPIQSLTHTSNLEPMNPYFNHSSFFFNQSKETSCHGLPQTPASEPFNFWDMDIPDFNLPPPLMPIRQQTTPPRSHTPSSVKISPPTSPQPNLKSETYQPPSSPSSYGLPPYPLPFSPPPPPPTITSPTLPPLNAHDQFLQTVLFDNRSIQVVSIFDHARSVRLDTERSVYVVELDVGVFVEVDEKSVSGFLKLQVQESLVFYQFLES</sequence>
<dbReference type="EMBL" id="ML977587">
    <property type="protein sequence ID" value="KAF2000656.1"/>
    <property type="molecule type" value="Genomic_DNA"/>
</dbReference>